<keyword evidence="13" id="KW-0675">Receptor</keyword>
<evidence type="ECO:0000256" key="8">
    <source>
        <dbReference type="PROSITE-ProRule" id="PRU01360"/>
    </source>
</evidence>
<evidence type="ECO:0000256" key="7">
    <source>
        <dbReference type="ARBA" id="ARBA00023237"/>
    </source>
</evidence>
<dbReference type="SUPFAM" id="SSF56935">
    <property type="entry name" value="Porins"/>
    <property type="match status" value="1"/>
</dbReference>
<dbReference type="Gene3D" id="2.170.130.10">
    <property type="entry name" value="TonB-dependent receptor, plug domain"/>
    <property type="match status" value="1"/>
</dbReference>
<evidence type="ECO:0000259" key="11">
    <source>
        <dbReference type="Pfam" id="PF00593"/>
    </source>
</evidence>
<dbReference type="Pfam" id="PF13715">
    <property type="entry name" value="CarbopepD_reg_2"/>
    <property type="match status" value="1"/>
</dbReference>
<evidence type="ECO:0000256" key="5">
    <source>
        <dbReference type="ARBA" id="ARBA00023077"/>
    </source>
</evidence>
<dbReference type="InterPro" id="IPR039426">
    <property type="entry name" value="TonB-dep_rcpt-like"/>
</dbReference>
<comment type="similarity">
    <text evidence="8 9">Belongs to the TonB-dependent receptor family.</text>
</comment>
<organism evidence="13 14">
    <name type="scientific">Brevundimonas kwangchunensis</name>
    <dbReference type="NCBI Taxonomy" id="322163"/>
    <lineage>
        <taxon>Bacteria</taxon>
        <taxon>Pseudomonadati</taxon>
        <taxon>Pseudomonadota</taxon>
        <taxon>Alphaproteobacteria</taxon>
        <taxon>Caulobacterales</taxon>
        <taxon>Caulobacteraceae</taxon>
        <taxon>Brevundimonas</taxon>
    </lineage>
</organism>
<sequence>MGIIEMKLHLLMGASLATLAFVSPAMAANDEVAAAVSTAPTVYGRVINADGAPLPGAEIIVRETGQRAVSDAQGQFVLNVREGSSTFDVRYLGLPTATQTVSAVGGEAVSLSVTLGADASNLGEVIVTGVITDGVARSLNQQRNADGTVNVLSADAIGRYPDPNVAESLQRVQGIAIQRDQGEGRYINVRGAPAAFTAVSVDGVAVPAVSPTTRAVDLDTLPSDIVSSVEVSKTLLPSQDADSIAGAVDIRTRSPFDRRRFAVSGYAGGSYNDYGGSDTRAGATISNVFGPNQTFGALVSLSYSETNRRPDNVENAWIFDTRPLIGAAVNPAFNHYVIEESLFKDYETQRTRQALSGALEWRPNDNLRAWLRGSFAEFNDNEYRDTLRFTYADGNPSGTVTDQTATYTGARIYKALRHREQDNKITTLNTGGEYTFANGGVLDATLAWAHSEQTYPHRDELVYRSGSQTLSYDTSGSHYYPTYSAFGSTYYQTPTSYTFRENTFRSNTTDQEDVSFRMNYELPTVIAGRDVTLRFGAKYSTRDVVADEERYRDRTTTAPVNPGLLAPLLSDRPSQNYDYNLGVKFDHGLVSDYLAAIRATSTNAASRRIPQSWTADYTANEDILSAYGQARLDIGATNVLIGLRIEQTDFEAGSFRALAVPAATPGAVQGYIQTPTAMQTDRTDFFPNLTVRHSFNEDLIGRFALTRSISRPDYVDVVPRVLETTDGGVTTVSRGNPNLEATLSNNIDAGLEYYLRPLGVVSVNAFYKDLSDFRYTLITNGAPYLTGVANITESLNAPDGHLAGIEFNWQQTFDFLPGWMSGFGVFANYTVTDAEIKTSNSYGVAGQQRNTFVLPGQSDTLYNAALFYEKHGFSARLSYTHRSEFLEAINADRAGLDLWVEGRGQLDFTTSYDFGNGIELFGEAKNLTDSAGVRYYGVRERTYEYEKFGYNIFMGVRFKL</sequence>
<evidence type="ECO:0000256" key="10">
    <source>
        <dbReference type="SAM" id="SignalP"/>
    </source>
</evidence>
<evidence type="ECO:0000256" key="1">
    <source>
        <dbReference type="ARBA" id="ARBA00004571"/>
    </source>
</evidence>
<dbReference type="Gene3D" id="2.60.40.1120">
    <property type="entry name" value="Carboxypeptidase-like, regulatory domain"/>
    <property type="match status" value="1"/>
</dbReference>
<dbReference type="Pfam" id="PF00593">
    <property type="entry name" value="TonB_dep_Rec_b-barrel"/>
    <property type="match status" value="1"/>
</dbReference>
<dbReference type="InterPro" id="IPR000531">
    <property type="entry name" value="Beta-barrel_TonB"/>
</dbReference>
<protein>
    <submittedName>
        <fullName evidence="13">TonB-dependent receptor</fullName>
    </submittedName>
</protein>
<dbReference type="PANTHER" id="PTHR40980">
    <property type="entry name" value="PLUG DOMAIN-CONTAINING PROTEIN"/>
    <property type="match status" value="1"/>
</dbReference>
<dbReference type="SUPFAM" id="SSF49464">
    <property type="entry name" value="Carboxypeptidase regulatory domain-like"/>
    <property type="match status" value="1"/>
</dbReference>
<evidence type="ECO:0000313" key="13">
    <source>
        <dbReference type="EMBL" id="GAA0615905.1"/>
    </source>
</evidence>
<evidence type="ECO:0000256" key="9">
    <source>
        <dbReference type="RuleBase" id="RU003357"/>
    </source>
</evidence>
<dbReference type="InterPro" id="IPR012910">
    <property type="entry name" value="Plug_dom"/>
</dbReference>
<feature type="chain" id="PRO_5046499086" evidence="10">
    <location>
        <begin position="28"/>
        <end position="960"/>
    </location>
</feature>
<keyword evidence="3 8" id="KW-1134">Transmembrane beta strand</keyword>
<dbReference type="Proteomes" id="UP001501352">
    <property type="component" value="Unassembled WGS sequence"/>
</dbReference>
<keyword evidence="4 8" id="KW-0812">Transmembrane</keyword>
<feature type="domain" description="TonB-dependent receptor-like beta-barrel" evidence="11">
    <location>
        <begin position="466"/>
        <end position="927"/>
    </location>
</feature>
<feature type="domain" description="TonB-dependent receptor plug" evidence="12">
    <location>
        <begin position="142"/>
        <end position="233"/>
    </location>
</feature>
<dbReference type="InterPro" id="IPR037066">
    <property type="entry name" value="Plug_dom_sf"/>
</dbReference>
<dbReference type="InterPro" id="IPR036942">
    <property type="entry name" value="Beta-barrel_TonB_sf"/>
</dbReference>
<accession>A0ABP3RXM3</accession>
<dbReference type="InterPro" id="IPR008969">
    <property type="entry name" value="CarboxyPept-like_regulatory"/>
</dbReference>
<dbReference type="PANTHER" id="PTHR40980:SF4">
    <property type="entry name" value="TONB-DEPENDENT RECEPTOR-LIKE BETA-BARREL DOMAIN-CONTAINING PROTEIN"/>
    <property type="match status" value="1"/>
</dbReference>
<dbReference type="InterPro" id="IPR010104">
    <property type="entry name" value="TonB_rcpt_bac"/>
</dbReference>
<keyword evidence="6 8" id="KW-0472">Membrane</keyword>
<proteinExistence type="inferred from homology"/>
<keyword evidence="14" id="KW-1185">Reference proteome</keyword>
<evidence type="ECO:0000259" key="12">
    <source>
        <dbReference type="Pfam" id="PF07715"/>
    </source>
</evidence>
<dbReference type="EMBL" id="BAAAGA010000001">
    <property type="protein sequence ID" value="GAA0615905.1"/>
    <property type="molecule type" value="Genomic_DNA"/>
</dbReference>
<evidence type="ECO:0000256" key="3">
    <source>
        <dbReference type="ARBA" id="ARBA00022452"/>
    </source>
</evidence>
<comment type="caution">
    <text evidence="13">The sequence shown here is derived from an EMBL/GenBank/DDBJ whole genome shotgun (WGS) entry which is preliminary data.</text>
</comment>
<name>A0ABP3RXM3_9CAUL</name>
<evidence type="ECO:0000256" key="6">
    <source>
        <dbReference type="ARBA" id="ARBA00023136"/>
    </source>
</evidence>
<comment type="subcellular location">
    <subcellularLocation>
        <location evidence="1 8">Cell outer membrane</location>
        <topology evidence="1 8">Multi-pass membrane protein</topology>
    </subcellularLocation>
</comment>
<evidence type="ECO:0000313" key="14">
    <source>
        <dbReference type="Proteomes" id="UP001501352"/>
    </source>
</evidence>
<keyword evidence="7 8" id="KW-0998">Cell outer membrane</keyword>
<dbReference type="NCBIfam" id="TIGR01782">
    <property type="entry name" value="TonB-Xanth-Caul"/>
    <property type="match status" value="1"/>
</dbReference>
<evidence type="ECO:0000256" key="4">
    <source>
        <dbReference type="ARBA" id="ARBA00022692"/>
    </source>
</evidence>
<keyword evidence="5 9" id="KW-0798">TonB box</keyword>
<keyword evidence="2 8" id="KW-0813">Transport</keyword>
<feature type="signal peptide" evidence="10">
    <location>
        <begin position="1"/>
        <end position="27"/>
    </location>
</feature>
<dbReference type="Gene3D" id="2.40.170.20">
    <property type="entry name" value="TonB-dependent receptor, beta-barrel domain"/>
    <property type="match status" value="1"/>
</dbReference>
<keyword evidence="10" id="KW-0732">Signal</keyword>
<dbReference type="PROSITE" id="PS52016">
    <property type="entry name" value="TONB_DEPENDENT_REC_3"/>
    <property type="match status" value="1"/>
</dbReference>
<dbReference type="Pfam" id="PF07715">
    <property type="entry name" value="Plug"/>
    <property type="match status" value="1"/>
</dbReference>
<reference evidence="14" key="1">
    <citation type="journal article" date="2019" name="Int. J. Syst. Evol. Microbiol.">
        <title>The Global Catalogue of Microorganisms (GCM) 10K type strain sequencing project: providing services to taxonomists for standard genome sequencing and annotation.</title>
        <authorList>
            <consortium name="The Broad Institute Genomics Platform"/>
            <consortium name="The Broad Institute Genome Sequencing Center for Infectious Disease"/>
            <person name="Wu L."/>
            <person name="Ma J."/>
        </authorList>
    </citation>
    <scope>NUCLEOTIDE SEQUENCE [LARGE SCALE GENOMIC DNA]</scope>
    <source>
        <strain evidence="14">JCM 12928</strain>
    </source>
</reference>
<gene>
    <name evidence="13" type="ORF">GCM10009422_08790</name>
</gene>
<evidence type="ECO:0000256" key="2">
    <source>
        <dbReference type="ARBA" id="ARBA00022448"/>
    </source>
</evidence>
<dbReference type="CDD" id="cd01347">
    <property type="entry name" value="ligand_gated_channel"/>
    <property type="match status" value="1"/>
</dbReference>